<comment type="catalytic activity">
    <reaction evidence="6">
        <text>Couples ATP hydrolysis with the unwinding of duplex DNA by translocating in the 3'-5' direction.</text>
        <dbReference type="EC" id="5.6.2.4"/>
    </reaction>
</comment>
<dbReference type="PANTHER" id="PTHR11070">
    <property type="entry name" value="UVRD / RECB / PCRA DNA HELICASE FAMILY MEMBER"/>
    <property type="match status" value="1"/>
</dbReference>
<evidence type="ECO:0000256" key="3">
    <source>
        <dbReference type="ARBA" id="ARBA00022806"/>
    </source>
</evidence>
<protein>
    <recommendedName>
        <fullName evidence="7">DNA 3'-5' helicase</fullName>
        <ecNumber evidence="7">5.6.2.4</ecNumber>
    </recommendedName>
</protein>
<evidence type="ECO:0000256" key="6">
    <source>
        <dbReference type="ARBA" id="ARBA00034617"/>
    </source>
</evidence>
<dbReference type="InterPro" id="IPR000212">
    <property type="entry name" value="DNA_helicase_UvrD/REP"/>
</dbReference>
<keyword evidence="1 9" id="KW-0547">Nucleotide-binding</keyword>
<organism evidence="11 12">
    <name type="scientific">Marinobacterium aestuariivivens</name>
    <dbReference type="NCBI Taxonomy" id="1698799"/>
    <lineage>
        <taxon>Bacteria</taxon>
        <taxon>Pseudomonadati</taxon>
        <taxon>Pseudomonadota</taxon>
        <taxon>Gammaproteobacteria</taxon>
        <taxon>Oceanospirillales</taxon>
        <taxon>Oceanospirillaceae</taxon>
        <taxon>Marinobacterium</taxon>
    </lineage>
</organism>
<evidence type="ECO:0000256" key="4">
    <source>
        <dbReference type="ARBA" id="ARBA00022840"/>
    </source>
</evidence>
<evidence type="ECO:0000256" key="9">
    <source>
        <dbReference type="PROSITE-ProRule" id="PRU00560"/>
    </source>
</evidence>
<dbReference type="RefSeq" id="WP_379908664.1">
    <property type="nucleotide sequence ID" value="NZ_JBHSWE010000001.1"/>
</dbReference>
<dbReference type="EMBL" id="JBHSWE010000001">
    <property type="protein sequence ID" value="MFC6670155.1"/>
    <property type="molecule type" value="Genomic_DNA"/>
</dbReference>
<dbReference type="EC" id="5.6.2.4" evidence="7"/>
<evidence type="ECO:0000313" key="11">
    <source>
        <dbReference type="EMBL" id="MFC6670155.1"/>
    </source>
</evidence>
<sequence>MHQFTSQQIKAIEYDGSMIISACPGSGKTTVIKEKIRRITCNLPAYKGVIAITFTIKSSQELKERCKKDGHDTKQSFFGTIDSFCLNEIIVPFISRHWGGDISECQIVKKLDEKQKGYFSEHYKSPTLSDILKDDGFQNLYHDGFLWMSSFSAIALLILEESLAAQRYIKARYSHVFIDEYQDTSESQHKLFLKIFELGLISVAVGDVDQSIYGFRGSKPEYLLELSEDSERFKSFAIDINHRSHPSIINYAARLADPDSKLLVCDEDDIRVYRRLLNGNLRDAGKVVSGWTSEWLKDGTISKESDVALLGKKEGSIKELADGMLIKYRLYTESPLDKIGNPCSDLYSDLMAYKFRLIDTIQEIIDKHYFYLLNSRNFKISELRKNIKEIRNFHSIEAVLDKFRKLASMLSIIDTRRSDEAILLILNSKELINLYRPLNDNEVQIMTLHKSKGLEFKVVMHFDLEEWSFPHRIPGVNWDDINYPSLDQDTNLHYVGITRAIDCCILIRTTLRRNSQGYYKNSQPSYFLGLKELEGLYR</sequence>
<dbReference type="Gene3D" id="1.10.486.10">
    <property type="entry name" value="PCRA, domain 4"/>
    <property type="match status" value="1"/>
</dbReference>
<dbReference type="InterPro" id="IPR014016">
    <property type="entry name" value="UvrD-like_ATP-bd"/>
</dbReference>
<feature type="binding site" evidence="9">
    <location>
        <begin position="22"/>
        <end position="29"/>
    </location>
    <ligand>
        <name>ATP</name>
        <dbReference type="ChEBI" id="CHEBI:30616"/>
    </ligand>
</feature>
<dbReference type="InterPro" id="IPR027417">
    <property type="entry name" value="P-loop_NTPase"/>
</dbReference>
<comment type="catalytic activity">
    <reaction evidence="8">
        <text>ATP + H2O = ADP + phosphate + H(+)</text>
        <dbReference type="Rhea" id="RHEA:13065"/>
        <dbReference type="ChEBI" id="CHEBI:15377"/>
        <dbReference type="ChEBI" id="CHEBI:15378"/>
        <dbReference type="ChEBI" id="CHEBI:30616"/>
        <dbReference type="ChEBI" id="CHEBI:43474"/>
        <dbReference type="ChEBI" id="CHEBI:456216"/>
        <dbReference type="EC" id="5.6.2.4"/>
    </reaction>
</comment>
<keyword evidence="12" id="KW-1185">Reference proteome</keyword>
<comment type="caution">
    <text evidence="11">The sequence shown here is derived from an EMBL/GenBank/DDBJ whole genome shotgun (WGS) entry which is preliminary data.</text>
</comment>
<proteinExistence type="predicted"/>
<feature type="domain" description="UvrD-like helicase ATP-binding" evidence="10">
    <location>
        <begin position="1"/>
        <end position="245"/>
    </location>
</feature>
<dbReference type="InterPro" id="IPR014017">
    <property type="entry name" value="DNA_helicase_UvrD-like_C"/>
</dbReference>
<evidence type="ECO:0000256" key="1">
    <source>
        <dbReference type="ARBA" id="ARBA00022741"/>
    </source>
</evidence>
<name>A0ABW1ZY78_9GAMM</name>
<evidence type="ECO:0000256" key="5">
    <source>
        <dbReference type="ARBA" id="ARBA00023235"/>
    </source>
</evidence>
<dbReference type="Pfam" id="PF13361">
    <property type="entry name" value="UvrD_C"/>
    <property type="match status" value="1"/>
</dbReference>
<keyword evidence="4 9" id="KW-0067">ATP-binding</keyword>
<accession>A0ABW1ZY78</accession>
<evidence type="ECO:0000256" key="8">
    <source>
        <dbReference type="ARBA" id="ARBA00048988"/>
    </source>
</evidence>
<keyword evidence="2 9" id="KW-0378">Hydrolase</keyword>
<reference evidence="12" key="1">
    <citation type="journal article" date="2019" name="Int. J. Syst. Evol. Microbiol.">
        <title>The Global Catalogue of Microorganisms (GCM) 10K type strain sequencing project: providing services to taxonomists for standard genome sequencing and annotation.</title>
        <authorList>
            <consortium name="The Broad Institute Genomics Platform"/>
            <consortium name="The Broad Institute Genome Sequencing Center for Infectious Disease"/>
            <person name="Wu L."/>
            <person name="Ma J."/>
        </authorList>
    </citation>
    <scope>NUCLEOTIDE SEQUENCE [LARGE SCALE GENOMIC DNA]</scope>
    <source>
        <strain evidence="12">NBRC 111756</strain>
    </source>
</reference>
<evidence type="ECO:0000259" key="10">
    <source>
        <dbReference type="PROSITE" id="PS51198"/>
    </source>
</evidence>
<keyword evidence="3 9" id="KW-0347">Helicase</keyword>
<keyword evidence="5" id="KW-0413">Isomerase</keyword>
<dbReference type="SUPFAM" id="SSF52540">
    <property type="entry name" value="P-loop containing nucleoside triphosphate hydrolases"/>
    <property type="match status" value="1"/>
</dbReference>
<dbReference type="Gene3D" id="3.40.50.300">
    <property type="entry name" value="P-loop containing nucleotide triphosphate hydrolases"/>
    <property type="match status" value="2"/>
</dbReference>
<dbReference type="PROSITE" id="PS51198">
    <property type="entry name" value="UVRD_HELICASE_ATP_BIND"/>
    <property type="match status" value="1"/>
</dbReference>
<dbReference type="Pfam" id="PF00580">
    <property type="entry name" value="UvrD-helicase"/>
    <property type="match status" value="2"/>
</dbReference>
<dbReference type="CDD" id="cd17932">
    <property type="entry name" value="DEXQc_UvrD"/>
    <property type="match status" value="1"/>
</dbReference>
<dbReference type="Proteomes" id="UP001596422">
    <property type="component" value="Unassembled WGS sequence"/>
</dbReference>
<gene>
    <name evidence="11" type="ORF">ACFQDL_08705</name>
</gene>
<evidence type="ECO:0000256" key="7">
    <source>
        <dbReference type="ARBA" id="ARBA00034808"/>
    </source>
</evidence>
<evidence type="ECO:0000256" key="2">
    <source>
        <dbReference type="ARBA" id="ARBA00022801"/>
    </source>
</evidence>
<dbReference type="PANTHER" id="PTHR11070:SF67">
    <property type="entry name" value="DNA 3'-5' HELICASE"/>
    <property type="match status" value="1"/>
</dbReference>
<evidence type="ECO:0000313" key="12">
    <source>
        <dbReference type="Proteomes" id="UP001596422"/>
    </source>
</evidence>